<feature type="compositionally biased region" description="Low complexity" evidence="1">
    <location>
        <begin position="25"/>
        <end position="37"/>
    </location>
</feature>
<dbReference type="EMBL" id="CP023694">
    <property type="protein sequence ID" value="QEV30509.1"/>
    <property type="molecule type" value="Genomic_DNA"/>
</dbReference>
<organism evidence="2 3">
    <name type="scientific">Streptomyces coeruleorubidus</name>
    <dbReference type="NCBI Taxonomy" id="116188"/>
    <lineage>
        <taxon>Bacteria</taxon>
        <taxon>Bacillati</taxon>
        <taxon>Actinomycetota</taxon>
        <taxon>Actinomycetes</taxon>
        <taxon>Kitasatosporales</taxon>
        <taxon>Streptomycetaceae</taxon>
        <taxon>Streptomyces</taxon>
    </lineage>
</organism>
<proteinExistence type="predicted"/>
<evidence type="ECO:0000256" key="1">
    <source>
        <dbReference type="SAM" id="MobiDB-lite"/>
    </source>
</evidence>
<reference evidence="2 3" key="1">
    <citation type="submission" date="2017-09" db="EMBL/GenBank/DDBJ databases">
        <authorList>
            <person name="Lee N."/>
            <person name="Cho B.-K."/>
        </authorList>
    </citation>
    <scope>NUCLEOTIDE SEQUENCE [LARGE SCALE GENOMIC DNA]</scope>
    <source>
        <strain evidence="2 3">ATCC 13740</strain>
    </source>
</reference>
<protein>
    <submittedName>
        <fullName evidence="2">Uncharacterized protein</fullName>
    </submittedName>
</protein>
<feature type="compositionally biased region" description="Basic and acidic residues" evidence="1">
    <location>
        <begin position="9"/>
        <end position="19"/>
    </location>
</feature>
<dbReference type="AlphaFoldDB" id="A0A5J6IEA2"/>
<sequence>MLTACGGGADDKSPDDIKGADSGTRSPSASASGSAGADRPDVSVPKDLKLVFDFDEPSDAKHAAALADAENYVKAMYHGIAAQDPDDPAYQFYSDGQAEQYVKSQIQTWVKGGWTPTGTDQYYDAETTTLTGGKRVLVTFCENQGKAYSKDIKTGKILRSEENLDSYLNHRLLMVPSSGSSQVWKVQVIEVIGKAKECRA</sequence>
<dbReference type="KEGG" id="scoe:CP976_25415"/>
<feature type="region of interest" description="Disordered" evidence="1">
    <location>
        <begin position="1"/>
        <end position="42"/>
    </location>
</feature>
<dbReference type="Proteomes" id="UP000326598">
    <property type="component" value="Chromosome"/>
</dbReference>
<accession>A0A5J6IEA2</accession>
<gene>
    <name evidence="2" type="ORF">CP976_25415</name>
</gene>
<evidence type="ECO:0000313" key="3">
    <source>
        <dbReference type="Proteomes" id="UP000326598"/>
    </source>
</evidence>
<evidence type="ECO:0000313" key="2">
    <source>
        <dbReference type="EMBL" id="QEV30509.1"/>
    </source>
</evidence>
<name>A0A5J6IEA2_STRC4</name>